<proteinExistence type="predicted"/>
<dbReference type="Proteomes" id="UP001153069">
    <property type="component" value="Unassembled WGS sequence"/>
</dbReference>
<dbReference type="InterPro" id="IPR011032">
    <property type="entry name" value="GroES-like_sf"/>
</dbReference>
<dbReference type="PANTHER" id="PTHR45348">
    <property type="entry name" value="HYPOTHETICAL OXIDOREDUCTASE (EUROFUNG)"/>
    <property type="match status" value="1"/>
</dbReference>
<evidence type="ECO:0000313" key="3">
    <source>
        <dbReference type="Proteomes" id="UP001153069"/>
    </source>
</evidence>
<dbReference type="OrthoDB" id="201656at2759"/>
<dbReference type="EMBL" id="CAICTM010000281">
    <property type="protein sequence ID" value="CAB9506869.1"/>
    <property type="molecule type" value="Genomic_DNA"/>
</dbReference>
<dbReference type="InterPro" id="IPR047122">
    <property type="entry name" value="Trans-enoyl_RdTase-like"/>
</dbReference>
<feature type="domain" description="Enoyl reductase (ER)" evidence="1">
    <location>
        <begin position="19"/>
        <end position="342"/>
    </location>
</feature>
<protein>
    <submittedName>
        <fullName evidence="2">Furan-3-one reductase</fullName>
    </submittedName>
</protein>
<dbReference type="AlphaFoldDB" id="A0A9N8DVR4"/>
<comment type="caution">
    <text evidence="2">The sequence shown here is derived from an EMBL/GenBank/DDBJ whole genome shotgun (WGS) entry which is preliminary data.</text>
</comment>
<dbReference type="Gene3D" id="3.40.50.720">
    <property type="entry name" value="NAD(P)-binding Rossmann-like Domain"/>
    <property type="match status" value="1"/>
</dbReference>
<accession>A0A9N8DVR4</accession>
<organism evidence="2 3">
    <name type="scientific">Seminavis robusta</name>
    <dbReference type="NCBI Taxonomy" id="568900"/>
    <lineage>
        <taxon>Eukaryota</taxon>
        <taxon>Sar</taxon>
        <taxon>Stramenopiles</taxon>
        <taxon>Ochrophyta</taxon>
        <taxon>Bacillariophyta</taxon>
        <taxon>Bacillariophyceae</taxon>
        <taxon>Bacillariophycidae</taxon>
        <taxon>Naviculales</taxon>
        <taxon>Naviculaceae</taxon>
        <taxon>Seminavis</taxon>
    </lineage>
</organism>
<name>A0A9N8DVR4_9STRA</name>
<reference evidence="2" key="1">
    <citation type="submission" date="2020-06" db="EMBL/GenBank/DDBJ databases">
        <authorList>
            <consortium name="Plant Systems Biology data submission"/>
        </authorList>
    </citation>
    <scope>NUCLEOTIDE SEQUENCE</scope>
    <source>
        <strain evidence="2">D6</strain>
    </source>
</reference>
<sequence>MTLPLPSTMKAAVRSGWTGFTLSFDDEFPTPALCGQPDKVLLKVHAAALNPVDYKLPKLVLGSVFGSDLCGTIVELPPSYSGDLKVGDVVVGTGAGSLAEYTIADVSRVTKLPAHWSPEEGAGLPVACGTALAGFQTAGMLPEDLSMPDKPLISSLLVIGSSGGCGLTALQLAKGLTIPRVIGICSSKNADLCRTHGATEIVPYDDQDQMDTFLKENAGKVDVIYDAASASGGVGEDYCDNPLVLALLSNEANTASPYILLNTPILKGAKMLAFGNVLGFKLQQSIVVGPKFHDAGLQLGIEILDKAGLKPLINTSQGLTETSVVEGYKSLKSRRTKGKIVISISSPE</sequence>
<dbReference type="SUPFAM" id="SSF51735">
    <property type="entry name" value="NAD(P)-binding Rossmann-fold domains"/>
    <property type="match status" value="1"/>
</dbReference>
<dbReference type="SUPFAM" id="SSF50129">
    <property type="entry name" value="GroES-like"/>
    <property type="match status" value="1"/>
</dbReference>
<dbReference type="Pfam" id="PF08240">
    <property type="entry name" value="ADH_N"/>
    <property type="match status" value="1"/>
</dbReference>
<keyword evidence="3" id="KW-1185">Reference proteome</keyword>
<evidence type="ECO:0000313" key="2">
    <source>
        <dbReference type="EMBL" id="CAB9506869.1"/>
    </source>
</evidence>
<gene>
    <name evidence="2" type="ORF">SEMRO_282_G107500.1</name>
</gene>
<dbReference type="InterPro" id="IPR013154">
    <property type="entry name" value="ADH-like_N"/>
</dbReference>
<dbReference type="InterPro" id="IPR020843">
    <property type="entry name" value="ER"/>
</dbReference>
<dbReference type="InterPro" id="IPR036291">
    <property type="entry name" value="NAD(P)-bd_dom_sf"/>
</dbReference>
<dbReference type="Gene3D" id="3.90.180.10">
    <property type="entry name" value="Medium-chain alcohol dehydrogenases, catalytic domain"/>
    <property type="match status" value="1"/>
</dbReference>
<dbReference type="CDD" id="cd08267">
    <property type="entry name" value="MDR1"/>
    <property type="match status" value="1"/>
</dbReference>
<evidence type="ECO:0000259" key="1">
    <source>
        <dbReference type="SMART" id="SM00829"/>
    </source>
</evidence>
<dbReference type="SMART" id="SM00829">
    <property type="entry name" value="PKS_ER"/>
    <property type="match status" value="1"/>
</dbReference>
<dbReference type="GO" id="GO:0016651">
    <property type="term" value="F:oxidoreductase activity, acting on NAD(P)H"/>
    <property type="evidence" value="ECO:0007669"/>
    <property type="project" value="InterPro"/>
</dbReference>